<sequence length="51" mass="5683">HRLCCPQNKGTSIVILLEFDTIYISTSNTTSAPLLQRRPYKISSCSVRGGR</sequence>
<reference evidence="1" key="1">
    <citation type="submission" date="2022-02" db="EMBL/GenBank/DDBJ databases">
        <authorList>
            <person name="Henning P.M."/>
            <person name="McCubbin A.G."/>
            <person name="Shore J.S."/>
        </authorList>
    </citation>
    <scope>NUCLEOTIDE SEQUENCE</scope>
    <source>
        <strain evidence="1">F60SS</strain>
        <tissue evidence="1">Leaves</tissue>
    </source>
</reference>
<gene>
    <name evidence="1" type="ORF">Tsubulata_043167</name>
</gene>
<dbReference type="AlphaFoldDB" id="A0A9Q0F109"/>
<proteinExistence type="predicted"/>
<accession>A0A9Q0F109</accession>
<name>A0A9Q0F109_9ROSI</name>
<protein>
    <submittedName>
        <fullName evidence="1">Uncharacterized protein</fullName>
    </submittedName>
</protein>
<evidence type="ECO:0000313" key="2">
    <source>
        <dbReference type="Proteomes" id="UP001141552"/>
    </source>
</evidence>
<dbReference type="Proteomes" id="UP001141552">
    <property type="component" value="Unassembled WGS sequence"/>
</dbReference>
<keyword evidence="2" id="KW-1185">Reference proteome</keyword>
<feature type="non-terminal residue" evidence="1">
    <location>
        <position position="51"/>
    </location>
</feature>
<dbReference type="EMBL" id="JAKUCV010007527">
    <property type="protein sequence ID" value="KAJ4823060.1"/>
    <property type="molecule type" value="Genomic_DNA"/>
</dbReference>
<organism evidence="1 2">
    <name type="scientific">Turnera subulata</name>
    <dbReference type="NCBI Taxonomy" id="218843"/>
    <lineage>
        <taxon>Eukaryota</taxon>
        <taxon>Viridiplantae</taxon>
        <taxon>Streptophyta</taxon>
        <taxon>Embryophyta</taxon>
        <taxon>Tracheophyta</taxon>
        <taxon>Spermatophyta</taxon>
        <taxon>Magnoliopsida</taxon>
        <taxon>eudicotyledons</taxon>
        <taxon>Gunneridae</taxon>
        <taxon>Pentapetalae</taxon>
        <taxon>rosids</taxon>
        <taxon>fabids</taxon>
        <taxon>Malpighiales</taxon>
        <taxon>Passifloraceae</taxon>
        <taxon>Turnera</taxon>
    </lineage>
</organism>
<evidence type="ECO:0000313" key="1">
    <source>
        <dbReference type="EMBL" id="KAJ4823060.1"/>
    </source>
</evidence>
<reference evidence="1" key="2">
    <citation type="journal article" date="2023" name="Plants (Basel)">
        <title>Annotation of the Turnera subulata (Passifloraceae) Draft Genome Reveals the S-Locus Evolved after the Divergence of Turneroideae from Passifloroideae in a Stepwise Manner.</title>
        <authorList>
            <person name="Henning P.M."/>
            <person name="Roalson E.H."/>
            <person name="Mir W."/>
            <person name="McCubbin A.G."/>
            <person name="Shore J.S."/>
        </authorList>
    </citation>
    <scope>NUCLEOTIDE SEQUENCE</scope>
    <source>
        <strain evidence="1">F60SS</strain>
    </source>
</reference>
<comment type="caution">
    <text evidence="1">The sequence shown here is derived from an EMBL/GenBank/DDBJ whole genome shotgun (WGS) entry which is preliminary data.</text>
</comment>